<dbReference type="InterPro" id="IPR036415">
    <property type="entry name" value="Lamin_tail_dom_sf"/>
</dbReference>
<feature type="chain" id="PRO_5015400503" evidence="2">
    <location>
        <begin position="33"/>
        <end position="402"/>
    </location>
</feature>
<feature type="region of interest" description="Disordered" evidence="1">
    <location>
        <begin position="244"/>
        <end position="280"/>
    </location>
</feature>
<feature type="signal peptide" evidence="2">
    <location>
        <begin position="1"/>
        <end position="32"/>
    </location>
</feature>
<sequence>MYRPSKKSFGVGGALGVLIAGTGAFGTAPAWAAAPTFDTPPSQTGYGTVTLTGTATPNASVTLREAAYKWGKDATSGAALDPATQFEGDMPTTVTANASGRWTIRRVMDSGFVWAVSSGGEYSRVVQAPLKVGATFTITSSANNSVTFNVHTSPDQPYFPVRVERQSGGSWVQIAAGVTDGPAGEGGATPPNDDGDTNAEFQGTVTDQPGGQQTYRAVIAETGNAAYASAENLITSNTYTQSVNVGGTGGGGGTTPPTTNPTTPPTTKPPTTPPSTTPAVGSIQFTRIQYNAAGVDKKTNKSINGEYARLTNKTSKTINLKGWTVRDAAGNLYRFTTSYTLGAGKSVVVRTGKGTNTTATRYWGKSNHVWNNSGDTASLRTAEGKSIDTCKWTTAGRGYTNC</sequence>
<dbReference type="EMBL" id="PVMZ01000002">
    <property type="protein sequence ID" value="PRX24654.1"/>
    <property type="molecule type" value="Genomic_DNA"/>
</dbReference>
<feature type="region of interest" description="Disordered" evidence="1">
    <location>
        <begin position="178"/>
        <end position="211"/>
    </location>
</feature>
<dbReference type="Gene3D" id="2.60.40.1260">
    <property type="entry name" value="Lamin Tail domain"/>
    <property type="match status" value="1"/>
</dbReference>
<dbReference type="InterPro" id="IPR001322">
    <property type="entry name" value="Lamin_tail_dom"/>
</dbReference>
<protein>
    <submittedName>
        <fullName evidence="4">Lamin tail-like protein</fullName>
    </submittedName>
</protein>
<dbReference type="Proteomes" id="UP000239415">
    <property type="component" value="Unassembled WGS sequence"/>
</dbReference>
<organism evidence="4 5">
    <name type="scientific">Actinoplanes italicus</name>
    <dbReference type="NCBI Taxonomy" id="113567"/>
    <lineage>
        <taxon>Bacteria</taxon>
        <taxon>Bacillati</taxon>
        <taxon>Actinomycetota</taxon>
        <taxon>Actinomycetes</taxon>
        <taxon>Micromonosporales</taxon>
        <taxon>Micromonosporaceae</taxon>
        <taxon>Actinoplanes</taxon>
    </lineage>
</organism>
<evidence type="ECO:0000259" key="3">
    <source>
        <dbReference type="PROSITE" id="PS51841"/>
    </source>
</evidence>
<feature type="compositionally biased region" description="Pro residues" evidence="1">
    <location>
        <begin position="258"/>
        <end position="276"/>
    </location>
</feature>
<keyword evidence="5" id="KW-1185">Reference proteome</keyword>
<comment type="caution">
    <text evidence="4">The sequence shown here is derived from an EMBL/GenBank/DDBJ whole genome shotgun (WGS) entry which is preliminary data.</text>
</comment>
<evidence type="ECO:0000313" key="4">
    <source>
        <dbReference type="EMBL" id="PRX24654.1"/>
    </source>
</evidence>
<gene>
    <name evidence="4" type="ORF">CLV67_102433</name>
</gene>
<dbReference type="AlphaFoldDB" id="A0A2T0KM02"/>
<name>A0A2T0KM02_9ACTN</name>
<dbReference type="PROSITE" id="PS51841">
    <property type="entry name" value="LTD"/>
    <property type="match status" value="1"/>
</dbReference>
<feature type="compositionally biased region" description="Polar residues" evidence="1">
    <location>
        <begin position="199"/>
        <end position="211"/>
    </location>
</feature>
<keyword evidence="2" id="KW-0732">Signal</keyword>
<proteinExistence type="predicted"/>
<reference evidence="4 5" key="1">
    <citation type="submission" date="2018-03" db="EMBL/GenBank/DDBJ databases">
        <title>Genomic Encyclopedia of Archaeal and Bacterial Type Strains, Phase II (KMG-II): from individual species to whole genera.</title>
        <authorList>
            <person name="Goeker M."/>
        </authorList>
    </citation>
    <scope>NUCLEOTIDE SEQUENCE [LARGE SCALE GENOMIC DNA]</scope>
    <source>
        <strain evidence="4 5">DSM 43146</strain>
    </source>
</reference>
<evidence type="ECO:0000313" key="5">
    <source>
        <dbReference type="Proteomes" id="UP000239415"/>
    </source>
</evidence>
<evidence type="ECO:0000256" key="1">
    <source>
        <dbReference type="SAM" id="MobiDB-lite"/>
    </source>
</evidence>
<dbReference type="Pfam" id="PF00932">
    <property type="entry name" value="LTD"/>
    <property type="match status" value="1"/>
</dbReference>
<evidence type="ECO:0000256" key="2">
    <source>
        <dbReference type="SAM" id="SignalP"/>
    </source>
</evidence>
<feature type="domain" description="LTD" evidence="3">
    <location>
        <begin position="271"/>
        <end position="397"/>
    </location>
</feature>
<dbReference type="SUPFAM" id="SSF74853">
    <property type="entry name" value="Lamin A/C globular tail domain"/>
    <property type="match status" value="1"/>
</dbReference>
<accession>A0A2T0KM02</accession>